<dbReference type="AlphaFoldDB" id="A0A0B6TJH4"/>
<dbReference type="InterPro" id="IPR043502">
    <property type="entry name" value="DNA/RNA_pol_sf"/>
</dbReference>
<dbReference type="InterPro" id="IPR050356">
    <property type="entry name" value="SulA_CellDiv_inhibitor"/>
</dbReference>
<dbReference type="SUPFAM" id="SSF56672">
    <property type="entry name" value="DNA/RNA polymerases"/>
    <property type="match status" value="1"/>
</dbReference>
<dbReference type="Gene3D" id="3.30.70.270">
    <property type="match status" value="1"/>
</dbReference>
<dbReference type="HOGENOM" id="CLU_026357_0_0_11"/>
<keyword evidence="5" id="KW-0548">Nucleotidyltransferase</keyword>
<comment type="function">
    <text evidence="3">Poorly processive, error-prone DNA polymerase involved in untargeted mutagenesis. Copies undamaged DNA at stalled replication forks, which arise in vivo from mismatched or misaligned primer ends. These misaligned primers can be extended by PolIV. Exhibits no 3'-5' exonuclease (proofreading) activity. May be involved in translesional synthesis, in conjunction with the beta clamp from PolIII.</text>
</comment>
<dbReference type="CDD" id="cd03468">
    <property type="entry name" value="PolY_like"/>
    <property type="match status" value="1"/>
</dbReference>
<dbReference type="PANTHER" id="PTHR35369:SF2">
    <property type="entry name" value="BLR3025 PROTEIN"/>
    <property type="match status" value="1"/>
</dbReference>
<accession>A0A0B6TJH4</accession>
<dbReference type="STRING" id="1224162.B840_02300"/>
<sequence length="520" mass="54745">MRVAVLWFPDWPVQAARIEDEALPGALVTAARHRIRVCSPEARRAGVRRGMRVRQAQAVCPGLVVLAEDADRDGRIFESVAAGLDDVASTVEVLRPGLVIVDAGAAGRFHGSEGVAVEMLVDAAARRGVDAAVGVADEIATALIAARVGEGRVVPPGGSREFLAAQPVGLLAAETSLQCGAALVDSFRQLGVRTLGELADLPATAVSTRFGVAGQRCHRIARAAADRRVAPELPAADLSVAVTPEDPIDRVDAAAFAARQLAGALHGRLRAAGLACLRLRVLAELADGTRLERIWRTREALTEAATADRVRWQLDGWLTSGGSGAIASLILDPLETAPPDPAGTLWRDGTPGGREQARRVVSRVQSTLGTEAVLSPRPAGGRGVAERIYFVPYGEEGDVGRQGSWPGRIPGPLPARLGGGPAHPASLVRLVDAAAGDVVVTAEVLLSASPYVLGWGKESYRVAAWAGPWPVDAGWWGSGPRRVARLQVVGQAEDEEHPRAWLLLWVGGGAGRWRIEASYF</sequence>
<keyword evidence="5" id="KW-0808">Transferase</keyword>
<dbReference type="PANTHER" id="PTHR35369">
    <property type="entry name" value="BLR3025 PROTEIN-RELATED"/>
    <property type="match status" value="1"/>
</dbReference>
<dbReference type="RefSeq" id="WP_042620783.1">
    <property type="nucleotide sequence ID" value="NZ_CP007790.1"/>
</dbReference>
<organism evidence="5 6">
    <name type="scientific">Corynebacterium marinum DSM 44953</name>
    <dbReference type="NCBI Taxonomy" id="1224162"/>
    <lineage>
        <taxon>Bacteria</taxon>
        <taxon>Bacillati</taxon>
        <taxon>Actinomycetota</taxon>
        <taxon>Actinomycetes</taxon>
        <taxon>Mycobacteriales</taxon>
        <taxon>Corynebacteriaceae</taxon>
        <taxon>Corynebacterium</taxon>
    </lineage>
</organism>
<reference evidence="5 6" key="1">
    <citation type="submission" date="2014-05" db="EMBL/GenBank/DDBJ databases">
        <title>Complete genome sequence of Corynebacterium marinum DSM 44953.</title>
        <authorList>
            <person name="Schaffert L."/>
            <person name="Albersmeier A."/>
            <person name="Kalinowski J."/>
            <person name="Ruckert C."/>
        </authorList>
    </citation>
    <scope>NUCLEOTIDE SEQUENCE [LARGE SCALE GENOMIC DNA]</scope>
    <source>
        <strain evidence="5 6">DSM 44953</strain>
    </source>
</reference>
<dbReference type="Pfam" id="PF00817">
    <property type="entry name" value="IMS"/>
    <property type="match status" value="1"/>
</dbReference>
<gene>
    <name evidence="5" type="ORF">B840_02300</name>
</gene>
<dbReference type="InterPro" id="IPR043128">
    <property type="entry name" value="Rev_trsase/Diguanyl_cyclase"/>
</dbReference>
<dbReference type="EMBL" id="CP007790">
    <property type="protein sequence ID" value="AJK68088.1"/>
    <property type="molecule type" value="Genomic_DNA"/>
</dbReference>
<dbReference type="PROSITE" id="PS50173">
    <property type="entry name" value="UMUC"/>
    <property type="match status" value="1"/>
</dbReference>
<dbReference type="GO" id="GO:0006281">
    <property type="term" value="P:DNA repair"/>
    <property type="evidence" value="ECO:0007669"/>
    <property type="project" value="InterPro"/>
</dbReference>
<evidence type="ECO:0000313" key="6">
    <source>
        <dbReference type="Proteomes" id="UP000031928"/>
    </source>
</evidence>
<evidence type="ECO:0000313" key="5">
    <source>
        <dbReference type="EMBL" id="AJK68088.1"/>
    </source>
</evidence>
<dbReference type="InterPro" id="IPR001126">
    <property type="entry name" value="UmuC"/>
</dbReference>
<dbReference type="GO" id="GO:0003887">
    <property type="term" value="F:DNA-directed DNA polymerase activity"/>
    <property type="evidence" value="ECO:0007669"/>
    <property type="project" value="UniProtKB-KW"/>
</dbReference>
<evidence type="ECO:0000256" key="3">
    <source>
        <dbReference type="ARBA" id="ARBA00025589"/>
    </source>
</evidence>
<evidence type="ECO:0000256" key="1">
    <source>
        <dbReference type="ARBA" id="ARBA00010945"/>
    </source>
</evidence>
<keyword evidence="6" id="KW-1185">Reference proteome</keyword>
<dbReference type="Gene3D" id="3.40.1170.60">
    <property type="match status" value="1"/>
</dbReference>
<name>A0A0B6TJH4_9CORY</name>
<dbReference type="KEGG" id="cmq:B840_02300"/>
<protein>
    <submittedName>
        <fullName evidence="5">DNA-directed DNA polymerase</fullName>
    </submittedName>
</protein>
<comment type="similarity">
    <text evidence="1">Belongs to the DNA polymerase type-Y family.</text>
</comment>
<keyword evidence="5" id="KW-0239">DNA-directed DNA polymerase</keyword>
<keyword evidence="2" id="KW-0227">DNA damage</keyword>
<proteinExistence type="inferred from homology"/>
<evidence type="ECO:0000256" key="2">
    <source>
        <dbReference type="ARBA" id="ARBA00022763"/>
    </source>
</evidence>
<dbReference type="Proteomes" id="UP000031928">
    <property type="component" value="Chromosome"/>
</dbReference>
<evidence type="ECO:0000259" key="4">
    <source>
        <dbReference type="PROSITE" id="PS50173"/>
    </source>
</evidence>
<feature type="domain" description="UmuC" evidence="4">
    <location>
        <begin position="1"/>
        <end position="150"/>
    </location>
</feature>
<dbReference type="OrthoDB" id="5244088at2"/>